<dbReference type="EMBL" id="CAJRST010004492">
    <property type="protein sequence ID" value="CAG5879729.1"/>
    <property type="molecule type" value="Genomic_DNA"/>
</dbReference>
<dbReference type="GO" id="GO:0051015">
    <property type="term" value="F:actin filament binding"/>
    <property type="evidence" value="ECO:0007669"/>
    <property type="project" value="TreeGrafter"/>
</dbReference>
<dbReference type="GO" id="GO:0005829">
    <property type="term" value="C:cytosol"/>
    <property type="evidence" value="ECO:0007669"/>
    <property type="project" value="TreeGrafter"/>
</dbReference>
<dbReference type="OrthoDB" id="1668162at2759"/>
<proteinExistence type="inferred from homology"/>
<dbReference type="Pfam" id="PF02181">
    <property type="entry name" value="FH2"/>
    <property type="match status" value="1"/>
</dbReference>
<dbReference type="GO" id="GO:0016477">
    <property type="term" value="P:cell migration"/>
    <property type="evidence" value="ECO:0007669"/>
    <property type="project" value="TreeGrafter"/>
</dbReference>
<dbReference type="PROSITE" id="PS51444">
    <property type="entry name" value="FH2"/>
    <property type="match status" value="1"/>
</dbReference>
<gene>
    <name evidence="3" type="ORF">MMEN_LOCUS5583</name>
</gene>
<feature type="domain" description="FH2" evidence="2">
    <location>
        <begin position="1"/>
        <end position="294"/>
    </location>
</feature>
<keyword evidence="4" id="KW-1185">Reference proteome</keyword>
<dbReference type="InterPro" id="IPR042201">
    <property type="entry name" value="FH2_Formin_sf"/>
</dbReference>
<dbReference type="GO" id="GO:0030866">
    <property type="term" value="P:cortical actin cytoskeleton organization"/>
    <property type="evidence" value="ECO:0007669"/>
    <property type="project" value="TreeGrafter"/>
</dbReference>
<accession>A0A8S4ASK8</accession>
<dbReference type="PANTHER" id="PTHR45857:SF2">
    <property type="entry name" value="FORMIN-LIKE PROTEIN 1"/>
    <property type="match status" value="1"/>
</dbReference>
<evidence type="ECO:0000313" key="3">
    <source>
        <dbReference type="EMBL" id="CAG5879729.1"/>
    </source>
</evidence>
<name>A0A8S4ASK8_9TELE</name>
<dbReference type="InterPro" id="IPR015425">
    <property type="entry name" value="FH2_Formin"/>
</dbReference>
<sequence length="294" mass="32950">MDAFEEEFKTKAQSAPVDLGTLKMKVAQKPVSRVTLMEPNRAKNLAITLRKEGMAGSDICVAIESYDQRALSLDFLEQLERFVPTEQELKLLRGHEASGRPQMDLSEEERFLLRFSQIPRLNQRISALTFMGNLPDSVGRLQPQLDAIIAASMSIKSSGKLKKILEVVLAFGNYMNSSRRGAAYGFRLQSLDLLLDTKSTDRRRTLLHFLVSSVRQKLPELSAFHTELHFLDKAALVSIDSVLQDVRALERGMEATRSEFQAENHPVLQRFLSSNAGLLEALTADGRTAQVGFR</sequence>
<evidence type="ECO:0000313" key="4">
    <source>
        <dbReference type="Proteomes" id="UP000677803"/>
    </source>
</evidence>
<evidence type="ECO:0000256" key="1">
    <source>
        <dbReference type="ARBA" id="ARBA00023449"/>
    </source>
</evidence>
<dbReference type="Gene3D" id="1.20.58.2220">
    <property type="entry name" value="Formin, FH2 domain"/>
    <property type="match status" value="1"/>
</dbReference>
<dbReference type="GO" id="GO:0008360">
    <property type="term" value="P:regulation of cell shape"/>
    <property type="evidence" value="ECO:0007669"/>
    <property type="project" value="TreeGrafter"/>
</dbReference>
<evidence type="ECO:0000259" key="2">
    <source>
        <dbReference type="PROSITE" id="PS51444"/>
    </source>
</evidence>
<dbReference type="Proteomes" id="UP000677803">
    <property type="component" value="Unassembled WGS sequence"/>
</dbReference>
<protein>
    <submittedName>
        <fullName evidence="3">(Atlantic silverside) hypothetical protein</fullName>
    </submittedName>
</protein>
<comment type="caution">
    <text evidence="3">The sequence shown here is derived from an EMBL/GenBank/DDBJ whole genome shotgun (WGS) entry which is preliminary data.</text>
</comment>
<dbReference type="InterPro" id="IPR043592">
    <property type="entry name" value="FMNL_animal"/>
</dbReference>
<organism evidence="3 4">
    <name type="scientific">Menidia menidia</name>
    <name type="common">Atlantic silverside</name>
    <dbReference type="NCBI Taxonomy" id="238744"/>
    <lineage>
        <taxon>Eukaryota</taxon>
        <taxon>Metazoa</taxon>
        <taxon>Chordata</taxon>
        <taxon>Craniata</taxon>
        <taxon>Vertebrata</taxon>
        <taxon>Euteleostomi</taxon>
        <taxon>Actinopterygii</taxon>
        <taxon>Neopterygii</taxon>
        <taxon>Teleostei</taxon>
        <taxon>Neoteleostei</taxon>
        <taxon>Acanthomorphata</taxon>
        <taxon>Ovalentaria</taxon>
        <taxon>Atherinomorphae</taxon>
        <taxon>Atheriniformes</taxon>
        <taxon>Atherinopsidae</taxon>
        <taxon>Menidiinae</taxon>
        <taxon>Menidia</taxon>
    </lineage>
</organism>
<dbReference type="AlphaFoldDB" id="A0A8S4ASK8"/>
<comment type="similarity">
    <text evidence="1">Belongs to the formin homology family.</text>
</comment>
<dbReference type="SUPFAM" id="SSF101447">
    <property type="entry name" value="Formin homology 2 domain (FH2 domain)"/>
    <property type="match status" value="1"/>
</dbReference>
<dbReference type="SMART" id="SM00498">
    <property type="entry name" value="FH2"/>
    <property type="match status" value="1"/>
</dbReference>
<dbReference type="PANTHER" id="PTHR45857">
    <property type="entry name" value="FORMIN-LIKE PROTEIN"/>
    <property type="match status" value="1"/>
</dbReference>
<reference evidence="3" key="1">
    <citation type="submission" date="2021-05" db="EMBL/GenBank/DDBJ databases">
        <authorList>
            <person name="Tigano A."/>
        </authorList>
    </citation>
    <scope>NUCLEOTIDE SEQUENCE</scope>
</reference>